<dbReference type="EMBL" id="AEVT01000076">
    <property type="protein sequence ID" value="EGA69570.1"/>
    <property type="molecule type" value="Genomic_DNA"/>
</dbReference>
<reference evidence="1 2" key="1">
    <citation type="journal article" date="2012" name="Int. J. Syst. Evol. Microbiol.">
        <title>Vibrio caribbeanicus sp. nov., isolated from the marine sponge Scleritoderma cyanea.</title>
        <authorList>
            <person name="Hoffmann M."/>
            <person name="Monday S.R."/>
            <person name="Allard M.W."/>
            <person name="Strain E.A."/>
            <person name="Whittaker P."/>
            <person name="Naum M."/>
            <person name="McCarthy P.J."/>
            <person name="Lopez J.V."/>
            <person name="Fischer M."/>
            <person name="Brown E.W."/>
        </authorList>
    </citation>
    <scope>NUCLEOTIDE SEQUENCE [LARGE SCALE GENOMIC DNA]</scope>
    <source>
        <strain evidence="2">DSMZ 21326</strain>
    </source>
</reference>
<evidence type="ECO:0000313" key="2">
    <source>
        <dbReference type="Proteomes" id="UP000006228"/>
    </source>
</evidence>
<dbReference type="AlphaFoldDB" id="E8M8M5"/>
<proteinExistence type="predicted"/>
<protein>
    <submittedName>
        <fullName evidence="1">Uncharacterized protein</fullName>
    </submittedName>
</protein>
<evidence type="ECO:0000313" key="1">
    <source>
        <dbReference type="EMBL" id="EGA69570.1"/>
    </source>
</evidence>
<dbReference type="Proteomes" id="UP000006228">
    <property type="component" value="Unassembled WGS sequence"/>
</dbReference>
<gene>
    <name evidence="1" type="ORF">VISI1226_13648</name>
</gene>
<comment type="caution">
    <text evidence="1">The sequence shown here is derived from an EMBL/GenBank/DDBJ whole genome shotgun (WGS) entry which is preliminary data.</text>
</comment>
<name>E8M8M5_PHOS4</name>
<accession>E8M8M5</accession>
<sequence>MLDDDFFYSAEAENIINEFHSVDVMVYVEGVDDIPFWDFIFEKFF</sequence>
<organism evidence="1 2">
    <name type="scientific">Vibrio sinaloensis DSM 21326</name>
    <dbReference type="NCBI Taxonomy" id="945550"/>
    <lineage>
        <taxon>Bacteria</taxon>
        <taxon>Pseudomonadati</taxon>
        <taxon>Pseudomonadota</taxon>
        <taxon>Gammaproteobacteria</taxon>
        <taxon>Vibrionales</taxon>
        <taxon>Vibrionaceae</taxon>
        <taxon>Vibrio</taxon>
        <taxon>Vibrio oreintalis group</taxon>
    </lineage>
</organism>